<dbReference type="GO" id="GO:0005730">
    <property type="term" value="C:nucleolus"/>
    <property type="evidence" value="ECO:0007669"/>
    <property type="project" value="TreeGrafter"/>
</dbReference>
<evidence type="ECO:0000256" key="6">
    <source>
        <dbReference type="ARBA" id="ARBA00023235"/>
    </source>
</evidence>
<organism evidence="10 11">
    <name type="scientific">Massarina eburnea CBS 473.64</name>
    <dbReference type="NCBI Taxonomy" id="1395130"/>
    <lineage>
        <taxon>Eukaryota</taxon>
        <taxon>Fungi</taxon>
        <taxon>Dikarya</taxon>
        <taxon>Ascomycota</taxon>
        <taxon>Pezizomycotina</taxon>
        <taxon>Dothideomycetes</taxon>
        <taxon>Pleosporomycetidae</taxon>
        <taxon>Pleosporales</taxon>
        <taxon>Massarineae</taxon>
        <taxon>Massarinaceae</taxon>
        <taxon>Massarina</taxon>
    </lineage>
</organism>
<dbReference type="EMBL" id="MU006785">
    <property type="protein sequence ID" value="KAF2640155.1"/>
    <property type="molecule type" value="Genomic_DNA"/>
</dbReference>
<dbReference type="Proteomes" id="UP000799753">
    <property type="component" value="Unassembled WGS sequence"/>
</dbReference>
<name>A0A6A6RY78_9PLEO</name>
<keyword evidence="5 7" id="KW-0697">Rotamase</keyword>
<evidence type="ECO:0000313" key="10">
    <source>
        <dbReference type="EMBL" id="KAF2640155.1"/>
    </source>
</evidence>
<proteinExistence type="inferred from homology"/>
<feature type="compositionally biased region" description="Basic and acidic residues" evidence="8">
    <location>
        <begin position="404"/>
        <end position="415"/>
    </location>
</feature>
<feature type="region of interest" description="Disordered" evidence="8">
    <location>
        <begin position="137"/>
        <end position="176"/>
    </location>
</feature>
<dbReference type="GO" id="GO:0003755">
    <property type="term" value="F:peptidyl-prolyl cis-trans isomerase activity"/>
    <property type="evidence" value="ECO:0007669"/>
    <property type="project" value="UniProtKB-KW"/>
</dbReference>
<evidence type="ECO:0000256" key="1">
    <source>
        <dbReference type="ARBA" id="ARBA00000971"/>
    </source>
</evidence>
<feature type="domain" description="PPIase FKBP-type" evidence="9">
    <location>
        <begin position="418"/>
        <end position="504"/>
    </location>
</feature>
<comment type="catalytic activity">
    <reaction evidence="1 7">
        <text>[protein]-peptidylproline (omega=180) = [protein]-peptidylproline (omega=0)</text>
        <dbReference type="Rhea" id="RHEA:16237"/>
        <dbReference type="Rhea" id="RHEA-COMP:10747"/>
        <dbReference type="Rhea" id="RHEA-COMP:10748"/>
        <dbReference type="ChEBI" id="CHEBI:83833"/>
        <dbReference type="ChEBI" id="CHEBI:83834"/>
        <dbReference type="EC" id="5.2.1.8"/>
    </reaction>
</comment>
<keyword evidence="6 7" id="KW-0413">Isomerase</keyword>
<evidence type="ECO:0000259" key="9">
    <source>
        <dbReference type="PROSITE" id="PS50059"/>
    </source>
</evidence>
<feature type="region of interest" description="Disordered" evidence="8">
    <location>
        <begin position="56"/>
        <end position="122"/>
    </location>
</feature>
<feature type="compositionally biased region" description="Acidic residues" evidence="8">
    <location>
        <begin position="246"/>
        <end position="265"/>
    </location>
</feature>
<evidence type="ECO:0000256" key="3">
    <source>
        <dbReference type="ARBA" id="ARBA00007838"/>
    </source>
</evidence>
<dbReference type="GO" id="GO:0000785">
    <property type="term" value="C:chromatin"/>
    <property type="evidence" value="ECO:0007669"/>
    <property type="project" value="TreeGrafter"/>
</dbReference>
<feature type="compositionally biased region" description="Acidic residues" evidence="8">
    <location>
        <begin position="93"/>
        <end position="105"/>
    </location>
</feature>
<dbReference type="OrthoDB" id="77911at2759"/>
<feature type="compositionally biased region" description="Basic and acidic residues" evidence="8">
    <location>
        <begin position="350"/>
        <end position="368"/>
    </location>
</feature>
<evidence type="ECO:0000256" key="4">
    <source>
        <dbReference type="ARBA" id="ARBA00011865"/>
    </source>
</evidence>
<gene>
    <name evidence="10" type="ORF">P280DRAFT_469862</name>
</gene>
<evidence type="ECO:0000256" key="5">
    <source>
        <dbReference type="ARBA" id="ARBA00023110"/>
    </source>
</evidence>
<dbReference type="SUPFAM" id="SSF54534">
    <property type="entry name" value="FKBP-like"/>
    <property type="match status" value="1"/>
</dbReference>
<reference evidence="10" key="1">
    <citation type="journal article" date="2020" name="Stud. Mycol.">
        <title>101 Dothideomycetes genomes: a test case for predicting lifestyles and emergence of pathogens.</title>
        <authorList>
            <person name="Haridas S."/>
            <person name="Albert R."/>
            <person name="Binder M."/>
            <person name="Bloem J."/>
            <person name="Labutti K."/>
            <person name="Salamov A."/>
            <person name="Andreopoulos B."/>
            <person name="Baker S."/>
            <person name="Barry K."/>
            <person name="Bills G."/>
            <person name="Bluhm B."/>
            <person name="Cannon C."/>
            <person name="Castanera R."/>
            <person name="Culley D."/>
            <person name="Daum C."/>
            <person name="Ezra D."/>
            <person name="Gonzalez J."/>
            <person name="Henrissat B."/>
            <person name="Kuo A."/>
            <person name="Liang C."/>
            <person name="Lipzen A."/>
            <person name="Lutzoni F."/>
            <person name="Magnuson J."/>
            <person name="Mondo S."/>
            <person name="Nolan M."/>
            <person name="Ohm R."/>
            <person name="Pangilinan J."/>
            <person name="Park H.-J."/>
            <person name="Ramirez L."/>
            <person name="Alfaro M."/>
            <person name="Sun H."/>
            <person name="Tritt A."/>
            <person name="Yoshinaga Y."/>
            <person name="Zwiers L.-H."/>
            <person name="Turgeon B."/>
            <person name="Goodwin S."/>
            <person name="Spatafora J."/>
            <person name="Crous P."/>
            <person name="Grigoriev I."/>
        </authorList>
    </citation>
    <scope>NUCLEOTIDE SEQUENCE</scope>
    <source>
        <strain evidence="10">CBS 473.64</strain>
    </source>
</reference>
<dbReference type="PANTHER" id="PTHR43811:SF19">
    <property type="entry name" value="39 KDA FK506-BINDING NUCLEAR PROTEIN"/>
    <property type="match status" value="1"/>
</dbReference>
<keyword evidence="11" id="KW-1185">Reference proteome</keyword>
<dbReference type="PROSITE" id="PS50059">
    <property type="entry name" value="FKBP_PPIASE"/>
    <property type="match status" value="1"/>
</dbReference>
<sequence>MSVIPAGIYGLRVPAGNMPIIASQDPRVAFRITMAAIDPTADFDGDKPARATLKLIREVEDSDDEDDEDDEDYDDDDVEGIRAKLREAGVLGSDDDTDMSEDGSEDEKNGGPSDPVKSKKAKREALALKLKEELEAEEMELDNVANGANGKSKGKAKVDAEDLSSDEDEEDEDDEVEELVLCTLDPEKHWQQPLEITVREGEQIYFSSTGSHDIFLTGNYVAIDEHDHDDEDDEDEYGRLGFGMGSDEDELDEDVSESEDDELDALENPRVMELDSEEEEAPKLVKAAAKKGKNKRPVDDDEEAGATLDELISKTKAEAPATNGEQKLSKKQAKKLKNNEGQAVAAAEAPAKKESKDKAEAPNSDKKKVQFAKNLEQGPTGSPKVEAPKKEAAKGPRNVGGVTIDDKKDGKGRVAKKGDRIEMRYIGKLKNGKVFDSNKKGKPFSFKLGVGEVIKGWDIGVAGMTAGSERRLNIPAKLAYGNQAMPGLPANSELIFDIKCISVN</sequence>
<dbReference type="PANTHER" id="PTHR43811">
    <property type="entry name" value="FKBP-TYPE PEPTIDYL-PROLYL CIS-TRANS ISOMERASE FKPA"/>
    <property type="match status" value="1"/>
</dbReference>
<dbReference type="InterPro" id="IPR001179">
    <property type="entry name" value="PPIase_FKBP_dom"/>
</dbReference>
<dbReference type="Gene3D" id="3.10.50.40">
    <property type="match status" value="1"/>
</dbReference>
<dbReference type="FunFam" id="3.10.50.40:FF:000006">
    <property type="entry name" value="Peptidyl-prolyl cis-trans isomerase"/>
    <property type="match status" value="1"/>
</dbReference>
<dbReference type="InterPro" id="IPR023566">
    <property type="entry name" value="PPIase_Fpr3/Fpr4-like"/>
</dbReference>
<evidence type="ECO:0000256" key="2">
    <source>
        <dbReference type="ARBA" id="ARBA00002221"/>
    </source>
</evidence>
<evidence type="ECO:0000313" key="11">
    <source>
        <dbReference type="Proteomes" id="UP000799753"/>
    </source>
</evidence>
<dbReference type="AlphaFoldDB" id="A0A6A6RY78"/>
<feature type="region of interest" description="Disordered" evidence="8">
    <location>
        <begin position="225"/>
        <end position="415"/>
    </location>
</feature>
<comment type="function">
    <text evidence="2">PPIase that acts as a histone chaperone. Histone proline isomerase that increases the rate of cis-trans isomerization at prolines on the histone H3 N-terminal tail. Proline isomerization influences H3 methylation thereby regulating gene expression.</text>
</comment>
<evidence type="ECO:0000256" key="8">
    <source>
        <dbReference type="SAM" id="MobiDB-lite"/>
    </source>
</evidence>
<protein>
    <recommendedName>
        <fullName evidence="7">peptidylprolyl isomerase</fullName>
        <ecNumber evidence="7">5.2.1.8</ecNumber>
    </recommendedName>
</protein>
<dbReference type="EC" id="5.2.1.8" evidence="7"/>
<dbReference type="Gene3D" id="2.60.120.340">
    <property type="entry name" value="Nucleoplasmin core domain"/>
    <property type="match status" value="1"/>
</dbReference>
<feature type="compositionally biased region" description="Low complexity" evidence="8">
    <location>
        <begin position="340"/>
        <end position="349"/>
    </location>
</feature>
<dbReference type="PIRSF" id="PIRSF001473">
    <property type="entry name" value="FK506-bp_FPR3"/>
    <property type="match status" value="1"/>
</dbReference>
<comment type="subunit">
    <text evidence="4">Binds to histones H3 and H4.</text>
</comment>
<accession>A0A6A6RY78</accession>
<feature type="compositionally biased region" description="Acidic residues" evidence="8">
    <location>
        <begin position="161"/>
        <end position="176"/>
    </location>
</feature>
<feature type="compositionally biased region" description="Acidic residues" evidence="8">
    <location>
        <begin position="227"/>
        <end position="236"/>
    </location>
</feature>
<feature type="compositionally biased region" description="Acidic residues" evidence="8">
    <location>
        <begin position="60"/>
        <end position="78"/>
    </location>
</feature>
<comment type="similarity">
    <text evidence="3">Belongs to the FKBP-type PPIase family. FKBP3/4 subfamily.</text>
</comment>
<evidence type="ECO:0000256" key="7">
    <source>
        <dbReference type="PROSITE-ProRule" id="PRU00277"/>
    </source>
</evidence>
<dbReference type="Pfam" id="PF00254">
    <property type="entry name" value="FKBP_C"/>
    <property type="match status" value="1"/>
</dbReference>
<dbReference type="InterPro" id="IPR041232">
    <property type="entry name" value="NPL"/>
</dbReference>
<dbReference type="InterPro" id="IPR046357">
    <property type="entry name" value="PPIase_dom_sf"/>
</dbReference>
<dbReference type="Pfam" id="PF17800">
    <property type="entry name" value="NPL"/>
    <property type="match status" value="1"/>
</dbReference>